<organism evidence="11 12">
    <name type="scientific">Gigaspora margarita</name>
    <dbReference type="NCBI Taxonomy" id="4874"/>
    <lineage>
        <taxon>Eukaryota</taxon>
        <taxon>Fungi</taxon>
        <taxon>Fungi incertae sedis</taxon>
        <taxon>Mucoromycota</taxon>
        <taxon>Glomeromycotina</taxon>
        <taxon>Glomeromycetes</taxon>
        <taxon>Diversisporales</taxon>
        <taxon>Gigasporaceae</taxon>
        <taxon>Gigaspora</taxon>
    </lineage>
</organism>
<dbReference type="GO" id="GO:0000049">
    <property type="term" value="F:tRNA binding"/>
    <property type="evidence" value="ECO:0007669"/>
    <property type="project" value="UniProtKB-UniRule"/>
</dbReference>
<dbReference type="InterPro" id="IPR002905">
    <property type="entry name" value="Trm1"/>
</dbReference>
<dbReference type="FunFam" id="3.40.50.150:FF:000051">
    <property type="entry name" value="tRNA (guanine(26)-N(2))-dimethyltransferase"/>
    <property type="match status" value="1"/>
</dbReference>
<dbReference type="OrthoDB" id="6349953at2759"/>
<dbReference type="InterPro" id="IPR029063">
    <property type="entry name" value="SAM-dependent_MTases_sf"/>
</dbReference>
<proteinExistence type="inferred from homology"/>
<evidence type="ECO:0000256" key="3">
    <source>
        <dbReference type="ARBA" id="ARBA00022679"/>
    </source>
</evidence>
<feature type="compositionally biased region" description="Basic and acidic residues" evidence="10">
    <location>
        <begin position="543"/>
        <end position="552"/>
    </location>
</feature>
<keyword evidence="4 9" id="KW-0949">S-adenosyl-L-methionine</keyword>
<evidence type="ECO:0000256" key="7">
    <source>
        <dbReference type="ARBA" id="ARBA00039099"/>
    </source>
</evidence>
<comment type="similarity">
    <text evidence="9">Belongs to the class I-like SAM-binding methyltransferase superfamily. Trm1 family.</text>
</comment>
<dbReference type="Gene3D" id="3.40.50.150">
    <property type="entry name" value="Vaccinia Virus protein VP39"/>
    <property type="match status" value="1"/>
</dbReference>
<dbReference type="Gene3D" id="3.30.56.70">
    <property type="entry name" value="N2,N2-dimethylguanosine tRNA methyltransferase, C-terminal domain"/>
    <property type="match status" value="1"/>
</dbReference>
<name>A0A8H4AID4_GIGMA</name>
<evidence type="ECO:0000313" key="11">
    <source>
        <dbReference type="EMBL" id="KAF0499405.1"/>
    </source>
</evidence>
<protein>
    <recommendedName>
        <fullName evidence="7 9">tRNA (guanine(26)-N(2))-dimethyltransferase</fullName>
        <ecNumber evidence="7 9">2.1.1.216</ecNumber>
    </recommendedName>
</protein>
<dbReference type="AlphaFoldDB" id="A0A8H4AID4"/>
<keyword evidence="12" id="KW-1185">Reference proteome</keyword>
<comment type="caution">
    <text evidence="11">The sequence shown here is derived from an EMBL/GenBank/DDBJ whole genome shotgun (WGS) entry which is preliminary data.</text>
</comment>
<sequence length="563" mass="63615">MPLHPTHPTLYQIIICARSREKNFFKLNLVIKNWQTKFSTSNRIRSLEKIVKMDNEFNVITEGKASILFPKNNKVFYNNVQQFNRDISIAAIKIWSKIFSEEKLNKAQQKKGSDINIQSSSKPSKTYTFTILEALAASGLRSIRYAKEIPNIKYIIANDLDLDAVDLINKNVEYNELSKDFVRANQGDACSVLYQHRSFPDRFDVIDLDPYGTAAPFIDGAVQAVEEGGLLCVTCTDLANLTGSNYPEKCYANYGSIPVKGEFCHEMALRILLHTLSTSAAKYRRRIIPLLCCSIDFYIRIFVRVVTSPVEVKNNPCKTSMLYVCTGCHSYYTQPLAKVTGKNTYVPMVGPIVNNSCEHCENKFHVGGPIWTHSIHDKQFVLRMLEHVKESNNETYQTHSRMLGMLSVIMEELDIPLFHNLSALAGTLHCTSPSLKTFCSAILNKGYKVSASHAMAGSVKTDAPMSVIWDIFRSWIQLHPVTMKNIKENSPARKILAIEPSFVADFTIHPNAEPASRKVKLVRYQQNPEKYWGPKARATGKRKINEIEKDEGAEQSPSVKKIS</sequence>
<evidence type="ECO:0000256" key="10">
    <source>
        <dbReference type="SAM" id="MobiDB-lite"/>
    </source>
</evidence>
<dbReference type="PROSITE" id="PS51626">
    <property type="entry name" value="SAM_MT_TRM1"/>
    <property type="match status" value="1"/>
</dbReference>
<dbReference type="EC" id="2.1.1.216" evidence="7 9"/>
<dbReference type="PANTHER" id="PTHR10631:SF3">
    <property type="entry name" value="TRNA (GUANINE(26)-N(2))-DIMETHYLTRANSFERASE"/>
    <property type="match status" value="1"/>
</dbReference>
<evidence type="ECO:0000256" key="1">
    <source>
        <dbReference type="ARBA" id="ARBA00022555"/>
    </source>
</evidence>
<dbReference type="Proteomes" id="UP000439903">
    <property type="component" value="Unassembled WGS sequence"/>
</dbReference>
<dbReference type="PANTHER" id="PTHR10631">
    <property type="entry name" value="N 2 ,N 2 -DIMETHYLGUANOSINE TRNA METHYLTRANSFERASE"/>
    <property type="match status" value="1"/>
</dbReference>
<comment type="catalytic activity">
    <reaction evidence="8 9">
        <text>guanosine(26) in tRNA + 2 S-adenosyl-L-methionine = N(2)-dimethylguanosine(26) in tRNA + 2 S-adenosyl-L-homocysteine + 2 H(+)</text>
        <dbReference type="Rhea" id="RHEA:43140"/>
        <dbReference type="Rhea" id="RHEA-COMP:10359"/>
        <dbReference type="Rhea" id="RHEA-COMP:10360"/>
        <dbReference type="ChEBI" id="CHEBI:15378"/>
        <dbReference type="ChEBI" id="CHEBI:57856"/>
        <dbReference type="ChEBI" id="CHEBI:59789"/>
        <dbReference type="ChEBI" id="CHEBI:74269"/>
        <dbReference type="ChEBI" id="CHEBI:74513"/>
        <dbReference type="EC" id="2.1.1.216"/>
    </reaction>
</comment>
<keyword evidence="6 9" id="KW-0694">RNA-binding</keyword>
<keyword evidence="5 9" id="KW-0819">tRNA processing</keyword>
<dbReference type="GO" id="GO:0002940">
    <property type="term" value="P:tRNA N2-guanine methylation"/>
    <property type="evidence" value="ECO:0007669"/>
    <property type="project" value="TreeGrafter"/>
</dbReference>
<evidence type="ECO:0000256" key="5">
    <source>
        <dbReference type="ARBA" id="ARBA00022694"/>
    </source>
</evidence>
<feature type="region of interest" description="Disordered" evidence="10">
    <location>
        <begin position="532"/>
        <end position="563"/>
    </location>
</feature>
<dbReference type="GO" id="GO:0005634">
    <property type="term" value="C:nucleus"/>
    <property type="evidence" value="ECO:0007669"/>
    <property type="project" value="TreeGrafter"/>
</dbReference>
<evidence type="ECO:0000313" key="12">
    <source>
        <dbReference type="Proteomes" id="UP000439903"/>
    </source>
</evidence>
<keyword evidence="3 9" id="KW-0808">Transferase</keyword>
<evidence type="ECO:0000256" key="4">
    <source>
        <dbReference type="ARBA" id="ARBA00022691"/>
    </source>
</evidence>
<keyword evidence="1 9" id="KW-0820">tRNA-binding</keyword>
<dbReference type="NCBIfam" id="TIGR00308">
    <property type="entry name" value="TRM1"/>
    <property type="match status" value="1"/>
</dbReference>
<reference evidence="11 12" key="1">
    <citation type="journal article" date="2019" name="Environ. Microbiol.">
        <title>At the nexus of three kingdoms: the genome of the mycorrhizal fungus Gigaspora margarita provides insights into plant, endobacterial and fungal interactions.</title>
        <authorList>
            <person name="Venice F."/>
            <person name="Ghignone S."/>
            <person name="Salvioli di Fossalunga A."/>
            <person name="Amselem J."/>
            <person name="Novero M."/>
            <person name="Xianan X."/>
            <person name="Sedzielewska Toro K."/>
            <person name="Morin E."/>
            <person name="Lipzen A."/>
            <person name="Grigoriev I.V."/>
            <person name="Henrissat B."/>
            <person name="Martin F.M."/>
            <person name="Bonfante P."/>
        </authorList>
    </citation>
    <scope>NUCLEOTIDE SEQUENCE [LARGE SCALE GENOMIC DNA]</scope>
    <source>
        <strain evidence="11 12">BEG34</strain>
    </source>
</reference>
<dbReference type="GO" id="GO:0160104">
    <property type="term" value="F:tRNA (guanine(26)-N2)-dimethyltransferase activity"/>
    <property type="evidence" value="ECO:0007669"/>
    <property type="project" value="UniProtKB-UniRule"/>
</dbReference>
<dbReference type="Pfam" id="PF02005">
    <property type="entry name" value="TRM"/>
    <property type="match status" value="1"/>
</dbReference>
<dbReference type="FunFam" id="3.30.56.70:FF:000001">
    <property type="entry name" value="tRNA (guanine(26)-N(2))-dimethyltransferase"/>
    <property type="match status" value="1"/>
</dbReference>
<dbReference type="SUPFAM" id="SSF53335">
    <property type="entry name" value="S-adenosyl-L-methionine-dependent methyltransferases"/>
    <property type="match status" value="1"/>
</dbReference>
<dbReference type="EMBL" id="WTPW01000562">
    <property type="protein sequence ID" value="KAF0499405.1"/>
    <property type="molecule type" value="Genomic_DNA"/>
</dbReference>
<evidence type="ECO:0000256" key="8">
    <source>
        <dbReference type="ARBA" id="ARBA00051897"/>
    </source>
</evidence>
<evidence type="ECO:0000256" key="2">
    <source>
        <dbReference type="ARBA" id="ARBA00022603"/>
    </source>
</evidence>
<evidence type="ECO:0000256" key="9">
    <source>
        <dbReference type="PROSITE-ProRule" id="PRU00958"/>
    </source>
</evidence>
<gene>
    <name evidence="11" type="ORF">F8M41_020461</name>
</gene>
<dbReference type="InterPro" id="IPR042296">
    <property type="entry name" value="tRNA_met_Trm1_C"/>
</dbReference>
<accession>A0A8H4AID4</accession>
<evidence type="ECO:0000256" key="6">
    <source>
        <dbReference type="ARBA" id="ARBA00022884"/>
    </source>
</evidence>
<keyword evidence="2 9" id="KW-0489">Methyltransferase</keyword>